<evidence type="ECO:0000256" key="1">
    <source>
        <dbReference type="SAM" id="Phobius"/>
    </source>
</evidence>
<dbReference type="PANTHER" id="PTHR40399:SF1">
    <property type="entry name" value="PTS SYSTEM GLUCITOL_SORBITOL-SPECIFIC EIIC COMPONENT"/>
    <property type="match status" value="1"/>
</dbReference>
<keyword evidence="3" id="KW-1185">Reference proteome</keyword>
<protein>
    <submittedName>
        <fullName evidence="2">PTS system, glucitol/sorbitol-specific, IIC component</fullName>
        <ecNumber evidence="2">2.7.1.69</ecNumber>
    </submittedName>
</protein>
<dbReference type="Pfam" id="PF03608">
    <property type="entry name" value="EII-GUT"/>
    <property type="match status" value="1"/>
</dbReference>
<evidence type="ECO:0000313" key="2">
    <source>
        <dbReference type="EMBL" id="EKX67790.1"/>
    </source>
</evidence>
<name>L1L535_9ACTN</name>
<dbReference type="OrthoDB" id="9799765at2"/>
<dbReference type="PANTHER" id="PTHR40399">
    <property type="entry name" value="PTS SYSTEM GLUCITOL/SORBITOL-SPECIFIC EIIC COMPONENT"/>
    <property type="match status" value="1"/>
</dbReference>
<keyword evidence="1" id="KW-0812">Transmembrane</keyword>
<dbReference type="GO" id="GO:0016020">
    <property type="term" value="C:membrane"/>
    <property type="evidence" value="ECO:0007669"/>
    <property type="project" value="InterPro"/>
</dbReference>
<dbReference type="GeneID" id="301702619"/>
<keyword evidence="1" id="KW-1133">Transmembrane helix</keyword>
<dbReference type="EMBL" id="AEJC01000118">
    <property type="protein sequence ID" value="EKX67790.1"/>
    <property type="molecule type" value="Genomic_DNA"/>
</dbReference>
<dbReference type="GO" id="GO:0016740">
    <property type="term" value="F:transferase activity"/>
    <property type="evidence" value="ECO:0007669"/>
    <property type="project" value="UniProtKB-KW"/>
</dbReference>
<dbReference type="GO" id="GO:0009401">
    <property type="term" value="P:phosphoenolpyruvate-dependent sugar phosphotransferase system"/>
    <property type="evidence" value="ECO:0007669"/>
    <property type="project" value="InterPro"/>
</dbReference>
<sequence length="223" mass="24405">MVTVAAAALAASTPQGEESDNPVIRGAVWVGSHFIGLFNEAGKQFTGLVTGILPTLIVLLTAMYALVTFVGEKRVTRAVEWSSRWWITRYTVMPVLAVLMLTNPMCYSFGRFLPEKYKPAFYDSAVSFVHPVTSFFPYANAGELFVWLGIASGVQKLGLSTVPLALYYLATGVVVIFIRGVVTERITLILIKRTGRTEIFRKFDEEFTTGTASSALTVTGGTR</sequence>
<dbReference type="EC" id="2.7.1.69" evidence="2"/>
<gene>
    <name evidence="2" type="ORF">STRIP9103_05579</name>
</gene>
<dbReference type="RefSeq" id="WP_009303042.1">
    <property type="nucleotide sequence ID" value="NZ_AEJC01000118.1"/>
</dbReference>
<dbReference type="PROSITE" id="PS51107">
    <property type="entry name" value="PTS_EIIC_TYPE_5"/>
    <property type="match status" value="1"/>
</dbReference>
<keyword evidence="2" id="KW-0808">Transferase</keyword>
<comment type="caution">
    <text evidence="2">The sequence shown here is derived from an EMBL/GenBank/DDBJ whole genome shotgun (WGS) entry which is preliminary data.</text>
</comment>
<dbReference type="PATRIC" id="fig|698759.3.peg.1674"/>
<accession>L1L535</accession>
<dbReference type="Proteomes" id="UP000010411">
    <property type="component" value="Unassembled WGS sequence"/>
</dbReference>
<organism evidence="2 3">
    <name type="scientific">Streptomyces ipomoeae 91-03</name>
    <dbReference type="NCBI Taxonomy" id="698759"/>
    <lineage>
        <taxon>Bacteria</taxon>
        <taxon>Bacillati</taxon>
        <taxon>Actinomycetota</taxon>
        <taxon>Actinomycetes</taxon>
        <taxon>Kitasatosporales</taxon>
        <taxon>Streptomycetaceae</taxon>
        <taxon>Streptomyces</taxon>
    </lineage>
</organism>
<dbReference type="InterPro" id="IPR004699">
    <property type="entry name" value="PTS_IID_sorb"/>
</dbReference>
<feature type="transmembrane region" description="Helical" evidence="1">
    <location>
        <begin position="165"/>
        <end position="182"/>
    </location>
</feature>
<reference evidence="2 3" key="1">
    <citation type="submission" date="2012-11" db="EMBL/GenBank/DDBJ databases">
        <authorList>
            <person name="Huguet-Tapia J.C."/>
            <person name="Durkin A.S."/>
            <person name="Pettis G.S."/>
            <person name="Badger J.H."/>
        </authorList>
    </citation>
    <scope>NUCLEOTIDE SEQUENCE [LARGE SCALE GENOMIC DNA]</scope>
    <source>
        <strain evidence="2 3">91-03</strain>
    </source>
</reference>
<dbReference type="NCBIfam" id="TIGR00821">
    <property type="entry name" value="EII-GUT"/>
    <property type="match status" value="1"/>
</dbReference>
<proteinExistence type="predicted"/>
<feature type="transmembrane region" description="Helical" evidence="1">
    <location>
        <begin position="48"/>
        <end position="70"/>
    </location>
</feature>
<feature type="transmembrane region" description="Helical" evidence="1">
    <location>
        <begin position="90"/>
        <end position="110"/>
    </location>
</feature>
<keyword evidence="1" id="KW-0472">Membrane</keyword>
<evidence type="ECO:0000313" key="3">
    <source>
        <dbReference type="Proteomes" id="UP000010411"/>
    </source>
</evidence>
<dbReference type="AlphaFoldDB" id="L1L535"/>